<evidence type="ECO:0000256" key="3">
    <source>
        <dbReference type="ARBA" id="ARBA00023033"/>
    </source>
</evidence>
<dbReference type="PANTHER" id="PTHR13789:SF236">
    <property type="entry name" value="MONOOXYGENASE, PUTATIVE (AFU_ORTHOLOGUE AFUA_6G12060)-RELATED"/>
    <property type="match status" value="1"/>
</dbReference>
<keyword evidence="2" id="KW-0560">Oxidoreductase</keyword>
<keyword evidence="5" id="KW-1185">Reference proteome</keyword>
<evidence type="ECO:0000313" key="5">
    <source>
        <dbReference type="Proteomes" id="UP000244855"/>
    </source>
</evidence>
<evidence type="ECO:0000256" key="2">
    <source>
        <dbReference type="ARBA" id="ARBA00023002"/>
    </source>
</evidence>
<name>A0A2V1DFC1_9PLEO</name>
<reference evidence="4 5" key="1">
    <citation type="journal article" date="2018" name="Sci. Rep.">
        <title>Comparative genomics provides insights into the lifestyle and reveals functional heterogeneity of dark septate endophytic fungi.</title>
        <authorList>
            <person name="Knapp D.G."/>
            <person name="Nemeth J.B."/>
            <person name="Barry K."/>
            <person name="Hainaut M."/>
            <person name="Henrissat B."/>
            <person name="Johnson J."/>
            <person name="Kuo A."/>
            <person name="Lim J.H.P."/>
            <person name="Lipzen A."/>
            <person name="Nolan M."/>
            <person name="Ohm R.A."/>
            <person name="Tamas L."/>
            <person name="Grigoriev I.V."/>
            <person name="Spatafora J.W."/>
            <person name="Nagy L.G."/>
            <person name="Kovacs G.M."/>
        </authorList>
    </citation>
    <scope>NUCLEOTIDE SEQUENCE [LARGE SCALE GENOMIC DNA]</scope>
    <source>
        <strain evidence="4 5">DSE2036</strain>
    </source>
</reference>
<dbReference type="PANTHER" id="PTHR13789">
    <property type="entry name" value="MONOOXYGENASE"/>
    <property type="match status" value="1"/>
</dbReference>
<dbReference type="SUPFAM" id="SSF51905">
    <property type="entry name" value="FAD/NAD(P)-binding domain"/>
    <property type="match status" value="1"/>
</dbReference>
<dbReference type="EMBL" id="KZ805456">
    <property type="protein sequence ID" value="PVH96738.1"/>
    <property type="molecule type" value="Genomic_DNA"/>
</dbReference>
<keyword evidence="3" id="KW-0503">Monooxygenase</keyword>
<dbReference type="SUPFAM" id="SSF54373">
    <property type="entry name" value="FAD-linked reductases, C-terminal domain"/>
    <property type="match status" value="1"/>
</dbReference>
<dbReference type="PRINTS" id="PR00420">
    <property type="entry name" value="RNGMNOXGNASE"/>
</dbReference>
<dbReference type="OrthoDB" id="16820at2759"/>
<accession>A0A2V1DFC1</accession>
<gene>
    <name evidence="4" type="ORF">DM02DRAFT_569076</name>
</gene>
<dbReference type="STRING" id="97972.A0A2V1DFC1"/>
<dbReference type="InterPro" id="IPR036188">
    <property type="entry name" value="FAD/NAD-bd_sf"/>
</dbReference>
<sequence length="417" mass="46328">MHPILLESSPTRRAQHGDIISFGANSSRIFRSWGSGRTSVEQKLDPICHHSTGLEFRTFDDEVLVTQVWGDEEGGWGKRFNGHRGEIHGVVWDYAVEVGVEIRLGSKVVEYFEDEDGAGVVVLENSSSGGEEGEERVVRLRGDVVIAADGVRSKARSCVLGVEDRPVSSGYAVYRAWMDDTDKLREDPRTAWLVADPNVDQHVGWLGPDVHFLVATLQRGTKCSWVLTHKDDADILESYSERGTVEGALGAIPGWSEVCHAIIRATPEESLVDWKLVFREPLPTWISGKGRIALIGDAAHPFLPTSIQGASQAMEDGVTIAVCLERAFAKVGGGEGVKPGKNVPEALAAFQKIRYDRVLAIQRTGITNRDQWHKADFDEVRKNPEIVKLPRHEWILNFDAQQHAYDVYDETVKELEK</sequence>
<organism evidence="4 5">
    <name type="scientific">Periconia macrospinosa</name>
    <dbReference type="NCBI Taxonomy" id="97972"/>
    <lineage>
        <taxon>Eukaryota</taxon>
        <taxon>Fungi</taxon>
        <taxon>Dikarya</taxon>
        <taxon>Ascomycota</taxon>
        <taxon>Pezizomycotina</taxon>
        <taxon>Dothideomycetes</taxon>
        <taxon>Pleosporomycetidae</taxon>
        <taxon>Pleosporales</taxon>
        <taxon>Massarineae</taxon>
        <taxon>Periconiaceae</taxon>
        <taxon>Periconia</taxon>
    </lineage>
</organism>
<comment type="similarity">
    <text evidence="1">Belongs to the paxM FAD-dependent monooxygenase family.</text>
</comment>
<evidence type="ECO:0000313" key="4">
    <source>
        <dbReference type="EMBL" id="PVH96738.1"/>
    </source>
</evidence>
<dbReference type="Proteomes" id="UP000244855">
    <property type="component" value="Unassembled WGS sequence"/>
</dbReference>
<proteinExistence type="inferred from homology"/>
<feature type="non-terminal residue" evidence="4">
    <location>
        <position position="417"/>
    </location>
</feature>
<dbReference type="InterPro" id="IPR050493">
    <property type="entry name" value="FAD-dep_Monooxygenase_BioMet"/>
</dbReference>
<evidence type="ECO:0000256" key="1">
    <source>
        <dbReference type="ARBA" id="ARBA00007992"/>
    </source>
</evidence>
<dbReference type="GO" id="GO:0004497">
    <property type="term" value="F:monooxygenase activity"/>
    <property type="evidence" value="ECO:0007669"/>
    <property type="project" value="UniProtKB-KW"/>
</dbReference>
<dbReference type="Gene3D" id="3.50.50.60">
    <property type="entry name" value="FAD/NAD(P)-binding domain"/>
    <property type="match status" value="1"/>
</dbReference>
<protein>
    <submittedName>
        <fullName evidence="4">FAD/NAD(P)-binding domain-containing protein</fullName>
    </submittedName>
</protein>
<dbReference type="AlphaFoldDB" id="A0A2V1DFC1"/>